<dbReference type="EMBL" id="MKVH01000021">
    <property type="protein sequence ID" value="OJX57617.1"/>
    <property type="molecule type" value="Genomic_DNA"/>
</dbReference>
<protein>
    <submittedName>
        <fullName evidence="1">Uncharacterized protein</fullName>
    </submittedName>
</protein>
<proteinExistence type="predicted"/>
<sequence length="1230" mass="127219">MSNSSSFNGMRGGMAGRIGMRIVLPAALALSCMCGPVANAQIPRIISYQGLLAGANGLPVPDGTYTLNLSLYDDATAGAQVYTEAHVVTVERGLFTVLIGTQVAMTNVDFSRPLWLEVGITGQAPFRPRTALAQVPYAIHAETSERTLSVAPGADGVVSSLNDLEGAVVIKGGQGIDVEVIGDTIRITGAIVQAGVRSVASQDRSIHVRNGSGPDVIVDVADDGITTPKLADGAVTSPKLSRTGVVQGTYGSSTEIPVVAIDAQGRVTGAVTIPVKVPELDGPAGGDLTGNYPDPLIRNGAVTTPKLADGAVTTSKIGRDQVTSDQMSKTGVAPGVYGGTDRIPVFEVDSAGRILGVNNYLLTGMRPVGPAGGDLTGTYPNPSIAANAVTTPKVLDGAIATSKLADGSVTTPKIGDASITTPKLVDGSVTSPKLANTGVTTGSYGSSTQVATITVDPKGRITSAGNVTISGTVPGGNAGGDLAGTYPDPLIRNGAVVTSRLADSAVTTPKLADGSVTSSKLANTTVTTGSYGSPTMIPTFTVDPQGRLTAAGSVGISGPDLTDLNAGAVSSGILPIVHGGTGTGTKPMPGSLLIGKTDSSYQVATLTAGEGVTITNGDGTITITAPGLRHGTTQGSTIFWDVETAQWTENLKLRSDAQGNTTVDGSTMLGDGDADDVRIDVSGEEGNGSLSIRGLGHHGGTYSDILLIDSESNVVSRRRIGELNWLLGGNYLMEPTTIGSVNPQAVGIKTNDTTRLEFGPNGEMVQMNGSQVRFSGNVDAGSGVDVEGLFTVTSPAGLNVAEDGRLSNPEHAVQIDDHLEILADVESTRGLKLFTVGNERSTTFKAASEQADDITYRLPSTTSPTESRKGGILQLDTETNELSWLNASLLVATADQGIVYNSSNATFELGGITPDMNPITRDHYVTINDRNDTTTTLTFGGTGALTMNVEDMVKIDSKSLDVDAECATFDGETWSGQFTSSFDVNTNSPIGCGCDEEPVGYANGSFRMLPYGMFLNYESNAYGYRSASIDMDDYELELSFRDDSEQNGPQSVSDYSRLTLGGAGREGASVYLTTKGTMELFAENYLYVGGVSGTYFTSPWMELGRDVTTRIVPTGSWQLSLPPDAGNSGDVLVTDGAGVTTWKKPDAAVGIARGFQAGAGNVVEYTVAIPGAYDLEDGDVIIITPRSGAPMQFAISAVNAADNEFTVTLSDAPTEGGGFYWMVMKTPMAP</sequence>
<accession>A0A1M3KYM9</accession>
<dbReference type="InterPro" id="IPR045571">
    <property type="entry name" value="DUF5907"/>
</dbReference>
<evidence type="ECO:0000313" key="1">
    <source>
        <dbReference type="EMBL" id="OJX57617.1"/>
    </source>
</evidence>
<reference evidence="1 2" key="1">
    <citation type="submission" date="2016-09" db="EMBL/GenBank/DDBJ databases">
        <title>Genome-resolved meta-omics ties microbial dynamics to process performance in biotechnology for thiocyanate degradation.</title>
        <authorList>
            <person name="Kantor R.S."/>
            <person name="Huddy R.J."/>
            <person name="Iyer R."/>
            <person name="Thomas B.C."/>
            <person name="Brown C.T."/>
            <person name="Anantharaman K."/>
            <person name="Tringe S."/>
            <person name="Hettich R.L."/>
            <person name="Harrison S.T."/>
            <person name="Banfield J.F."/>
        </authorList>
    </citation>
    <scope>NUCLEOTIDE SEQUENCE [LARGE SCALE GENOMIC DNA]</scope>
    <source>
        <strain evidence="1">59-99</strain>
    </source>
</reference>
<dbReference type="Proteomes" id="UP000184233">
    <property type="component" value="Unassembled WGS sequence"/>
</dbReference>
<evidence type="ECO:0000313" key="2">
    <source>
        <dbReference type="Proteomes" id="UP000184233"/>
    </source>
</evidence>
<organism evidence="1 2">
    <name type="scientific">Candidatus Kapaibacterium thiocyanatum</name>
    <dbReference type="NCBI Taxonomy" id="1895771"/>
    <lineage>
        <taxon>Bacteria</taxon>
        <taxon>Pseudomonadati</taxon>
        <taxon>Candidatus Kapaibacteriota</taxon>
        <taxon>Candidatus Kapaibacteriia</taxon>
        <taxon>Candidatus Kapaibacteriales</taxon>
        <taxon>Candidatus Kapaibacteriaceae</taxon>
        <taxon>Candidatus Kapaibacterium</taxon>
    </lineage>
</organism>
<gene>
    <name evidence="1" type="ORF">BGO89_06485</name>
</gene>
<dbReference type="STRING" id="1895771.BGO89_06485"/>
<dbReference type="AlphaFoldDB" id="A0A1M3KYM9"/>
<name>A0A1M3KYM9_9BACT</name>
<dbReference type="Pfam" id="PF19264">
    <property type="entry name" value="DUF5907"/>
    <property type="match status" value="2"/>
</dbReference>
<comment type="caution">
    <text evidence="1">The sequence shown here is derived from an EMBL/GenBank/DDBJ whole genome shotgun (WGS) entry which is preliminary data.</text>
</comment>